<accession>F4QT35</accession>
<dbReference type="Gene3D" id="3.40.250.10">
    <property type="entry name" value="Rhodanese-like domain"/>
    <property type="match status" value="1"/>
</dbReference>
<dbReference type="GO" id="GO:0006400">
    <property type="term" value="P:tRNA modification"/>
    <property type="evidence" value="ECO:0007669"/>
    <property type="project" value="UniProtKB-UniRule"/>
</dbReference>
<dbReference type="PANTHER" id="PTHR43268">
    <property type="entry name" value="THIOSULFATE SULFURTRANSFERASE/RHODANESE-LIKE DOMAIN-CONTAINING PROTEIN 2"/>
    <property type="match status" value="1"/>
</dbReference>
<evidence type="ECO:0000313" key="3">
    <source>
        <dbReference type="EMBL" id="EGF89905.1"/>
    </source>
</evidence>
<dbReference type="PANTHER" id="PTHR43268:SF3">
    <property type="entry name" value="RHODANESE-LIKE DOMAIN-CONTAINING PROTEIN 7-RELATED"/>
    <property type="match status" value="1"/>
</dbReference>
<dbReference type="EMBL" id="GL883080">
    <property type="protein sequence ID" value="EGF89905.1"/>
    <property type="molecule type" value="Genomic_DNA"/>
</dbReference>
<comment type="function">
    <text evidence="1">Catalyzes oxygen-dependent 5-hydroxyuridine (ho5U) modification at position 34 in tRNAs.</text>
</comment>
<comment type="catalytic activity">
    <reaction evidence="1">
        <text>uridine(34) in tRNA + AH2 + O2 = 5-hydroxyuridine(34) in tRNA + A + H2O</text>
        <dbReference type="Rhea" id="RHEA:64224"/>
        <dbReference type="Rhea" id="RHEA-COMP:11727"/>
        <dbReference type="Rhea" id="RHEA-COMP:13381"/>
        <dbReference type="ChEBI" id="CHEBI:13193"/>
        <dbReference type="ChEBI" id="CHEBI:15377"/>
        <dbReference type="ChEBI" id="CHEBI:15379"/>
        <dbReference type="ChEBI" id="CHEBI:17499"/>
        <dbReference type="ChEBI" id="CHEBI:65315"/>
        <dbReference type="ChEBI" id="CHEBI:136877"/>
    </reaction>
</comment>
<dbReference type="InterPro" id="IPR001763">
    <property type="entry name" value="Rhodanese-like_dom"/>
</dbReference>
<dbReference type="Gene3D" id="3.30.70.100">
    <property type="match status" value="1"/>
</dbReference>
<dbReference type="SUPFAM" id="SSF52821">
    <property type="entry name" value="Rhodanese/Cell cycle control phosphatase"/>
    <property type="match status" value="1"/>
</dbReference>
<dbReference type="eggNOG" id="COG1054">
    <property type="taxonomic scope" value="Bacteria"/>
</dbReference>
<dbReference type="STRING" id="715226.ABI_43280"/>
<dbReference type="CDD" id="cd01518">
    <property type="entry name" value="RHOD_YceA"/>
    <property type="match status" value="1"/>
</dbReference>
<protein>
    <recommendedName>
        <fullName evidence="1">tRNA uridine(34) hydroxylase</fullName>
        <ecNumber evidence="1">1.14.-.-</ecNumber>
    </recommendedName>
    <alternativeName>
        <fullName evidence="1">tRNA hydroxylation protein O</fullName>
    </alternativeName>
</protein>
<dbReference type="GO" id="GO:0016705">
    <property type="term" value="F:oxidoreductase activity, acting on paired donors, with incorporation or reduction of molecular oxygen"/>
    <property type="evidence" value="ECO:0007669"/>
    <property type="project" value="UniProtKB-UniRule"/>
</dbReference>
<dbReference type="NCBIfam" id="NF001136">
    <property type="entry name" value="PRK00142.1-4"/>
    <property type="match status" value="1"/>
</dbReference>
<reference evidence="4" key="1">
    <citation type="submission" date="2011-03" db="EMBL/GenBank/DDBJ databases">
        <title>Draft genome sequence of Brevundimonas diminuta.</title>
        <authorList>
            <person name="Brown P.J.B."/>
            <person name="Buechlein A."/>
            <person name="Hemmerich C."/>
            <person name="Brun Y.V."/>
        </authorList>
    </citation>
    <scope>NUCLEOTIDE SEQUENCE [LARGE SCALE GENOMIC DNA]</scope>
    <source>
        <strain evidence="4">C19</strain>
    </source>
</reference>
<gene>
    <name evidence="1" type="primary">trhO</name>
    <name evidence="3" type="ORF">ABI_43280</name>
</gene>
<dbReference type="HAMAP" id="MF_00469">
    <property type="entry name" value="TrhO"/>
    <property type="match status" value="1"/>
</dbReference>
<dbReference type="InterPro" id="IPR040503">
    <property type="entry name" value="TRHO_N"/>
</dbReference>
<keyword evidence="1" id="KW-0560">Oxidoreductase</keyword>
<dbReference type="EC" id="1.14.-.-" evidence="1"/>
<dbReference type="Pfam" id="PF00581">
    <property type="entry name" value="Rhodanese"/>
    <property type="match status" value="1"/>
</dbReference>
<dbReference type="InterPro" id="IPR020936">
    <property type="entry name" value="TrhO"/>
</dbReference>
<evidence type="ECO:0000259" key="2">
    <source>
        <dbReference type="PROSITE" id="PS50206"/>
    </source>
</evidence>
<dbReference type="Proteomes" id="UP000006512">
    <property type="component" value="Unassembled WGS sequence"/>
</dbReference>
<dbReference type="PROSITE" id="PS50206">
    <property type="entry name" value="RHODANESE_3"/>
    <property type="match status" value="1"/>
</dbReference>
<dbReference type="SMART" id="SM00450">
    <property type="entry name" value="RHOD"/>
    <property type="match status" value="1"/>
</dbReference>
<evidence type="ECO:0000256" key="1">
    <source>
        <dbReference type="HAMAP-Rule" id="MF_00469"/>
    </source>
</evidence>
<dbReference type="Pfam" id="PF17773">
    <property type="entry name" value="UPF0176_N"/>
    <property type="match status" value="1"/>
</dbReference>
<feature type="domain" description="Rhodanese" evidence="2">
    <location>
        <begin position="127"/>
        <end position="221"/>
    </location>
</feature>
<dbReference type="InterPro" id="IPR036873">
    <property type="entry name" value="Rhodanese-like_dom_sf"/>
</dbReference>
<dbReference type="OrthoDB" id="9778326at2"/>
<dbReference type="RefSeq" id="WP_006275104.1">
    <property type="nucleotide sequence ID" value="NZ_GL883080.1"/>
</dbReference>
<comment type="similarity">
    <text evidence="1">Belongs to the TrhO family.</text>
</comment>
<name>F4QT35_9CAUL</name>
<sequence length="298" mass="33411">MFERPAPAPFVIAAFYHFFDFPQFEAMRQPLLDGLVARGIKGSILITSEGVNSTIAGTREAIDGFMAWLQADVVGAPMRWKESQAAFQPFGKARVRLKKETISLGEPVSMRRFGQYVEPDAWNALIQGDDVVIIDTRNDYEVNLGTFAGAIDPKIPNFKHLPQWTRDHLDALRGKRVATFCTGGIRCEKYTSWLIDNGVEDVYHLQGGILQYLEDVPREQSLWQGECFVFDERIAVDHDLQPSKTAVLCKHCDHALTPDDQVSPDYIEGVACPHCHGDPKYAHDTLPAAGKYPGRTKF</sequence>
<organism evidence="3 4">
    <name type="scientific">Asticcacaulis biprosthecium C19</name>
    <dbReference type="NCBI Taxonomy" id="715226"/>
    <lineage>
        <taxon>Bacteria</taxon>
        <taxon>Pseudomonadati</taxon>
        <taxon>Pseudomonadota</taxon>
        <taxon>Alphaproteobacteria</taxon>
        <taxon>Caulobacterales</taxon>
        <taxon>Caulobacteraceae</taxon>
        <taxon>Asticcacaulis</taxon>
    </lineage>
</organism>
<keyword evidence="1" id="KW-0819">tRNA processing</keyword>
<dbReference type="HOGENOM" id="CLU_038878_0_0_5"/>
<dbReference type="AlphaFoldDB" id="F4QT35"/>
<evidence type="ECO:0000313" key="4">
    <source>
        <dbReference type="Proteomes" id="UP000006512"/>
    </source>
</evidence>
<keyword evidence="4" id="KW-1185">Reference proteome</keyword>
<proteinExistence type="inferred from homology"/>